<comment type="caution">
    <text evidence="1">The sequence shown here is derived from an EMBL/GenBank/DDBJ whole genome shotgun (WGS) entry which is preliminary data.</text>
</comment>
<dbReference type="EMBL" id="CM044706">
    <property type="protein sequence ID" value="KAI5658712.1"/>
    <property type="molecule type" value="Genomic_DNA"/>
</dbReference>
<proteinExistence type="predicted"/>
<sequence>MKWLFWSTLNDFLVVVSLKRHGSQNCASLLRRLLTTINGRRGDADLGPVTDRTGRVEGCPVTASSRGVRGRHSTSDIPVTPTPLAPSFHHGTGEAGSSTQPPAVLFRSRPPLHPHQSHTPVSYEPYGSIYLHSHHTDTVYDPYLQAPTVVRPRIPYLSVFQEPILYDGSQARQIGVEFFYQMLGATRQDSSCSTHGYSHADYGVSSSDHYVPGLAYRVPEGDRVFGKEQERVRILHIQGKSDERGDDDDGDGGDGEGGDGDGDGGDDDHDDGDGDGDEEQPVYVASVAPASGSDGRPCHGKRKGLTGSLMSVMSKFAGSHNKRPDVVHAVPATTQKRKKVKPSDMEQTEAAEGRPVDPKLIPTPMLHCCRHLLRGGSPTRTASTCPGVHDVELILGVPAYGVVVDHRLSRDQLLRAVQQDLGLGLTGGLGFNALQLHAVATSRQTSQSHQVRAACYL</sequence>
<dbReference type="Proteomes" id="UP001060085">
    <property type="component" value="Linkage Group LG06"/>
</dbReference>
<organism evidence="1 2">
    <name type="scientific">Catharanthus roseus</name>
    <name type="common">Madagascar periwinkle</name>
    <name type="synonym">Vinca rosea</name>
    <dbReference type="NCBI Taxonomy" id="4058"/>
    <lineage>
        <taxon>Eukaryota</taxon>
        <taxon>Viridiplantae</taxon>
        <taxon>Streptophyta</taxon>
        <taxon>Embryophyta</taxon>
        <taxon>Tracheophyta</taxon>
        <taxon>Spermatophyta</taxon>
        <taxon>Magnoliopsida</taxon>
        <taxon>eudicotyledons</taxon>
        <taxon>Gunneridae</taxon>
        <taxon>Pentapetalae</taxon>
        <taxon>asterids</taxon>
        <taxon>lamiids</taxon>
        <taxon>Gentianales</taxon>
        <taxon>Apocynaceae</taxon>
        <taxon>Rauvolfioideae</taxon>
        <taxon>Vinceae</taxon>
        <taxon>Catharanthinae</taxon>
        <taxon>Catharanthus</taxon>
    </lineage>
</organism>
<name>A0ACC0AFD8_CATRO</name>
<keyword evidence="2" id="KW-1185">Reference proteome</keyword>
<evidence type="ECO:0000313" key="2">
    <source>
        <dbReference type="Proteomes" id="UP001060085"/>
    </source>
</evidence>
<evidence type="ECO:0000313" key="1">
    <source>
        <dbReference type="EMBL" id="KAI5658712.1"/>
    </source>
</evidence>
<protein>
    <submittedName>
        <fullName evidence="1">Uncharacterized protein</fullName>
    </submittedName>
</protein>
<accession>A0ACC0AFD8</accession>
<gene>
    <name evidence="1" type="ORF">M9H77_27505</name>
</gene>
<reference evidence="2" key="1">
    <citation type="journal article" date="2023" name="Nat. Plants">
        <title>Single-cell RNA sequencing provides a high-resolution roadmap for understanding the multicellular compartmentation of specialized metabolism.</title>
        <authorList>
            <person name="Sun S."/>
            <person name="Shen X."/>
            <person name="Li Y."/>
            <person name="Li Y."/>
            <person name="Wang S."/>
            <person name="Li R."/>
            <person name="Zhang H."/>
            <person name="Shen G."/>
            <person name="Guo B."/>
            <person name="Wei J."/>
            <person name="Xu J."/>
            <person name="St-Pierre B."/>
            <person name="Chen S."/>
            <person name="Sun C."/>
        </authorList>
    </citation>
    <scope>NUCLEOTIDE SEQUENCE [LARGE SCALE GENOMIC DNA]</scope>
</reference>